<dbReference type="InterPro" id="IPR038584">
    <property type="entry name" value="Ribosomal_bL33_sf"/>
</dbReference>
<dbReference type="Pfam" id="PF00471">
    <property type="entry name" value="Ribosomal_L33"/>
    <property type="match status" value="1"/>
</dbReference>
<proteinExistence type="inferred from homology"/>
<dbReference type="Gene3D" id="2.20.28.120">
    <property type="entry name" value="Ribosomal protein L33"/>
    <property type="match status" value="1"/>
</dbReference>
<evidence type="ECO:0000313" key="7">
    <source>
        <dbReference type="Proteomes" id="UP001333102"/>
    </source>
</evidence>
<dbReference type="NCBIfam" id="TIGR01023">
    <property type="entry name" value="rpmG_bact"/>
    <property type="match status" value="1"/>
</dbReference>
<dbReference type="GO" id="GO:0005840">
    <property type="term" value="C:ribosome"/>
    <property type="evidence" value="ECO:0007669"/>
    <property type="project" value="UniProtKB-KW"/>
</dbReference>
<dbReference type="NCBIfam" id="NF001764">
    <property type="entry name" value="PRK00504.1"/>
    <property type="match status" value="1"/>
</dbReference>
<keyword evidence="2 5" id="KW-0689">Ribosomal protein</keyword>
<dbReference type="PROSITE" id="PS00582">
    <property type="entry name" value="RIBOSOMAL_L33"/>
    <property type="match status" value="1"/>
</dbReference>
<sequence length="49" mass="6023">MRVGITLECDQCKSRNYRTSKNRKNTPDRLELRKYCPRCRRHTTHKESR</sequence>
<dbReference type="InterPro" id="IPR001705">
    <property type="entry name" value="Ribosomal_bL33"/>
</dbReference>
<dbReference type="HAMAP" id="MF_00294">
    <property type="entry name" value="Ribosomal_bL33"/>
    <property type="match status" value="1"/>
</dbReference>
<reference evidence="7" key="1">
    <citation type="submission" date="2023-12" db="EMBL/GenBank/DDBJ databases">
        <title>Novel isolates from deep terrestrial aquifers shed light on the physiology and ecology of the class Limnochordia.</title>
        <authorList>
            <person name="Karnachuk O.V."/>
            <person name="Lukina A.P."/>
            <person name="Avakyan M.R."/>
            <person name="Kadnikov V."/>
            <person name="Begmatov S."/>
            <person name="Beletsky A.V."/>
            <person name="Mardanov A.V."/>
            <person name="Ravin N.V."/>
        </authorList>
    </citation>
    <scope>NUCLEOTIDE SEQUENCE [LARGE SCALE GENOMIC DNA]</scope>
    <source>
        <strain evidence="7">LN</strain>
    </source>
</reference>
<name>A0ABZ1BMX6_9FIRM</name>
<dbReference type="EMBL" id="CP141614">
    <property type="protein sequence ID" value="WRP14171.1"/>
    <property type="molecule type" value="Genomic_DNA"/>
</dbReference>
<protein>
    <recommendedName>
        <fullName evidence="4 5">Large ribosomal subunit protein bL33</fullName>
    </recommendedName>
</protein>
<evidence type="ECO:0000256" key="5">
    <source>
        <dbReference type="HAMAP-Rule" id="MF_00294"/>
    </source>
</evidence>
<dbReference type="SUPFAM" id="SSF57829">
    <property type="entry name" value="Zn-binding ribosomal proteins"/>
    <property type="match status" value="1"/>
</dbReference>
<evidence type="ECO:0000256" key="3">
    <source>
        <dbReference type="ARBA" id="ARBA00023274"/>
    </source>
</evidence>
<evidence type="ECO:0000313" key="6">
    <source>
        <dbReference type="EMBL" id="WRP14171.1"/>
    </source>
</evidence>
<evidence type="ECO:0000256" key="4">
    <source>
        <dbReference type="ARBA" id="ARBA00035176"/>
    </source>
</evidence>
<dbReference type="InterPro" id="IPR018264">
    <property type="entry name" value="Ribosomal_bL33_CS"/>
</dbReference>
<dbReference type="PANTHER" id="PTHR43168">
    <property type="entry name" value="50S RIBOSOMAL PROTEIN L33, CHLOROPLASTIC"/>
    <property type="match status" value="1"/>
</dbReference>
<dbReference type="InterPro" id="IPR011332">
    <property type="entry name" value="Ribosomal_zn-bd"/>
</dbReference>
<dbReference type="PANTHER" id="PTHR43168:SF2">
    <property type="entry name" value="LARGE RIBOSOMAL SUBUNIT PROTEIN BL33C"/>
    <property type="match status" value="1"/>
</dbReference>
<dbReference type="NCBIfam" id="NF001860">
    <property type="entry name" value="PRK00595.1"/>
    <property type="match status" value="1"/>
</dbReference>
<keyword evidence="7" id="KW-1185">Reference proteome</keyword>
<organism evidence="6 7">
    <name type="scientific">Geochorda subterranea</name>
    <dbReference type="NCBI Taxonomy" id="3109564"/>
    <lineage>
        <taxon>Bacteria</taxon>
        <taxon>Bacillati</taxon>
        <taxon>Bacillota</taxon>
        <taxon>Limnochordia</taxon>
        <taxon>Limnochordales</taxon>
        <taxon>Geochordaceae</taxon>
        <taxon>Geochorda</taxon>
    </lineage>
</organism>
<gene>
    <name evidence="5 6" type="primary">rpmG</name>
    <name evidence="6" type="ORF">VLY81_12195</name>
</gene>
<evidence type="ECO:0000256" key="2">
    <source>
        <dbReference type="ARBA" id="ARBA00022980"/>
    </source>
</evidence>
<comment type="similarity">
    <text evidence="1 5">Belongs to the bacterial ribosomal protein bL33 family.</text>
</comment>
<accession>A0ABZ1BMX6</accession>
<evidence type="ECO:0000256" key="1">
    <source>
        <dbReference type="ARBA" id="ARBA00007596"/>
    </source>
</evidence>
<keyword evidence="3 5" id="KW-0687">Ribonucleoprotein</keyword>
<dbReference type="Proteomes" id="UP001333102">
    <property type="component" value="Chromosome"/>
</dbReference>